<dbReference type="RefSeq" id="WP_147559277.1">
    <property type="nucleotide sequence ID" value="NZ_SAXV01000020.1"/>
</dbReference>
<reference evidence="1" key="2">
    <citation type="submission" date="2019-01" db="EMBL/GenBank/DDBJ databases">
        <authorList>
            <person name="Thorell K."/>
        </authorList>
    </citation>
    <scope>NUCLEOTIDE SEQUENCE</scope>
    <source>
        <strain evidence="1">PC4597II</strain>
        <strain evidence="2">PC5099IV</strain>
    </source>
</reference>
<keyword evidence="3" id="KW-1185">Reference proteome</keyword>
<reference evidence="3 4" key="1">
    <citation type="journal article" date="1992" name="Lakartidningen">
        <title>[Penicillin V and not amoxicillin is the first choice preparation in acute otitis].</title>
        <authorList>
            <person name="Kamme C."/>
            <person name="Lundgren K."/>
            <person name="Prellner K."/>
        </authorList>
    </citation>
    <scope>NUCLEOTIDE SEQUENCE [LARGE SCALE GENOMIC DNA]</scope>
    <source>
        <strain evidence="1 4">PC4597II</strain>
        <strain evidence="2 3">PC5099IV</strain>
    </source>
</reference>
<evidence type="ECO:0000313" key="3">
    <source>
        <dbReference type="Proteomes" id="UP000322659"/>
    </source>
</evidence>
<proteinExistence type="predicted"/>
<evidence type="ECO:0000313" key="1">
    <source>
        <dbReference type="EMBL" id="TXJ24555.1"/>
    </source>
</evidence>
<sequence length="419" mass="49231">MKEKYSKAELMAYYRNMKKFDFTSHSGYKKYYFDSEANITNIYISRSGDKVTNCQFWGMLPDNTNIACYYYKKNDGTFEVLNSLMYENGLIKDKVSIWNKDGGGSYRNEGLAKKSRDAVLKSTNTNSTYDNTKLKPSQTNTEEANKWKEQMTNKTFYGEIIFYKATFNFDNIGNLTIKYTKNNTTEINDICTFWGATNFNGNLYGLYYIYDKLNMYYKAIDISTNCKYSENSFSTKNIIFEGGKEYKYDYTGTNTSTTTDANNIWKKKVAGKIIEEKEVENTYTFLDNGNISVKTSKGKYYTLNFWGATNYYGDLCGIYYIKIDLKDIFGNAAPNESTYFYYGYRFDEYEGYKGYLPELREFWQDRYYLKEIANWYEKYFDKSGKPKGTVDWASMIIQESRYISFGNTQENILLFEKQK</sequence>
<accession>A0AB38PY48</accession>
<dbReference type="EMBL" id="SAYA01000023">
    <property type="protein sequence ID" value="TXJ24555.1"/>
    <property type="molecule type" value="Genomic_DNA"/>
</dbReference>
<evidence type="ECO:0000313" key="4">
    <source>
        <dbReference type="Proteomes" id="UP000324336"/>
    </source>
</evidence>
<protein>
    <submittedName>
        <fullName evidence="1">Uncharacterized protein</fullName>
    </submittedName>
</protein>
<organism evidence="1 4">
    <name type="scientific">Brachyspira aalborgi</name>
    <dbReference type="NCBI Taxonomy" id="29522"/>
    <lineage>
        <taxon>Bacteria</taxon>
        <taxon>Pseudomonadati</taxon>
        <taxon>Spirochaetota</taxon>
        <taxon>Spirochaetia</taxon>
        <taxon>Brachyspirales</taxon>
        <taxon>Brachyspiraceae</taxon>
        <taxon>Brachyspira</taxon>
    </lineage>
</organism>
<evidence type="ECO:0000313" key="2">
    <source>
        <dbReference type="EMBL" id="TXJ32953.1"/>
    </source>
</evidence>
<dbReference type="EMBL" id="SAXZ01000010">
    <property type="protein sequence ID" value="TXJ32953.1"/>
    <property type="molecule type" value="Genomic_DNA"/>
</dbReference>
<gene>
    <name evidence="2" type="ORF">EPJ71_05275</name>
    <name evidence="1" type="ORF">EPJ73_12070</name>
</gene>
<name>A0AB38PY48_9SPIR</name>
<comment type="caution">
    <text evidence="1">The sequence shown here is derived from an EMBL/GenBank/DDBJ whole genome shotgun (WGS) entry which is preliminary data.</text>
</comment>
<dbReference type="AlphaFoldDB" id="A0AB38PY48"/>
<dbReference type="Proteomes" id="UP000324336">
    <property type="component" value="Unassembled WGS sequence"/>
</dbReference>
<dbReference type="Proteomes" id="UP000322659">
    <property type="component" value="Unassembled WGS sequence"/>
</dbReference>